<dbReference type="InterPro" id="IPR005199">
    <property type="entry name" value="Glyco_hydro_79"/>
</dbReference>
<dbReference type="AlphaFoldDB" id="A0AAV2R9K2"/>
<evidence type="ECO:0008006" key="4">
    <source>
        <dbReference type="Google" id="ProtNLM"/>
    </source>
</evidence>
<dbReference type="Pfam" id="PF03662">
    <property type="entry name" value="Glyco_hydro_79n"/>
    <property type="match status" value="1"/>
</dbReference>
<evidence type="ECO:0000313" key="3">
    <source>
        <dbReference type="Proteomes" id="UP001497623"/>
    </source>
</evidence>
<organism evidence="2 3">
    <name type="scientific">Meganyctiphanes norvegica</name>
    <name type="common">Northern krill</name>
    <name type="synonym">Thysanopoda norvegica</name>
    <dbReference type="NCBI Taxonomy" id="48144"/>
    <lineage>
        <taxon>Eukaryota</taxon>
        <taxon>Metazoa</taxon>
        <taxon>Ecdysozoa</taxon>
        <taxon>Arthropoda</taxon>
        <taxon>Crustacea</taxon>
        <taxon>Multicrustacea</taxon>
        <taxon>Malacostraca</taxon>
        <taxon>Eumalacostraca</taxon>
        <taxon>Eucarida</taxon>
        <taxon>Euphausiacea</taxon>
        <taxon>Euphausiidae</taxon>
        <taxon>Meganyctiphanes</taxon>
    </lineage>
</organism>
<proteinExistence type="inferred from homology"/>
<dbReference type="EMBL" id="CAXKWB010018836">
    <property type="protein sequence ID" value="CAL4121241.1"/>
    <property type="molecule type" value="Genomic_DNA"/>
</dbReference>
<dbReference type="Proteomes" id="UP001497623">
    <property type="component" value="Unassembled WGS sequence"/>
</dbReference>
<comment type="similarity">
    <text evidence="1">Belongs to the glycosyl hydrolase 79 family.</text>
</comment>
<evidence type="ECO:0000313" key="2">
    <source>
        <dbReference type="EMBL" id="CAL4121241.1"/>
    </source>
</evidence>
<dbReference type="GO" id="GO:0031012">
    <property type="term" value="C:extracellular matrix"/>
    <property type="evidence" value="ECO:0007669"/>
    <property type="project" value="TreeGrafter"/>
</dbReference>
<protein>
    <recommendedName>
        <fullName evidence="4">Glycoside hydrolase family 5 domain-containing protein</fullName>
    </recommendedName>
</protein>
<reference evidence="2 3" key="1">
    <citation type="submission" date="2024-05" db="EMBL/GenBank/DDBJ databases">
        <authorList>
            <person name="Wallberg A."/>
        </authorList>
    </citation>
    <scope>NUCLEOTIDE SEQUENCE [LARGE SCALE GENOMIC DNA]</scope>
</reference>
<sequence length="300" mass="34097">MGGSSANYLTYDPEAEIENNENNYQHISIPKYDDQGSSYEYRSLNYTNYTMIGDDLNDLLEFVDAVNMTLLWDMNHFYREADGGWDPTNARMIIEEVSRKSPNVIWQLGNEPNSYAAHTEFSITGHQDALDYGVFRRELLSVFPEVTIVGPDTTHPRIKEDRISDEFGFRSDPVDFQREFLTYGNQDIDVVSWHQAWILESITSTVEDFMDPNLMDVLIKQLDAMVVVRDELAPGKPIWLTETSSAVGGGAPEMSNRYVAGFLWMDKLGLSARLGVDVVCRQTLYHGAYALLDRTSKTLS</sequence>
<dbReference type="GO" id="GO:0016798">
    <property type="term" value="F:hydrolase activity, acting on glycosyl bonds"/>
    <property type="evidence" value="ECO:0007669"/>
    <property type="project" value="InterPro"/>
</dbReference>
<name>A0AAV2R9K2_MEGNR</name>
<evidence type="ECO:0000256" key="1">
    <source>
        <dbReference type="ARBA" id="ARBA00009800"/>
    </source>
</evidence>
<accession>A0AAV2R9K2</accession>
<dbReference type="GO" id="GO:0005615">
    <property type="term" value="C:extracellular space"/>
    <property type="evidence" value="ECO:0007669"/>
    <property type="project" value="TreeGrafter"/>
</dbReference>
<dbReference type="GO" id="GO:0016020">
    <property type="term" value="C:membrane"/>
    <property type="evidence" value="ECO:0007669"/>
    <property type="project" value="InterPro"/>
</dbReference>
<dbReference type="SUPFAM" id="SSF51445">
    <property type="entry name" value="(Trans)glycosidases"/>
    <property type="match status" value="1"/>
</dbReference>
<dbReference type="PANTHER" id="PTHR46145:SF4">
    <property type="entry name" value="HEPARANASE"/>
    <property type="match status" value="1"/>
</dbReference>
<dbReference type="PANTHER" id="PTHR46145">
    <property type="entry name" value="HEPARANASE"/>
    <property type="match status" value="1"/>
</dbReference>
<comment type="caution">
    <text evidence="2">The sequence shown here is derived from an EMBL/GenBank/DDBJ whole genome shotgun (WGS) entry which is preliminary data.</text>
</comment>
<keyword evidence="3" id="KW-1185">Reference proteome</keyword>
<gene>
    <name evidence="2" type="ORF">MNOR_LOCUS22412</name>
</gene>
<dbReference type="InterPro" id="IPR017853">
    <property type="entry name" value="GH"/>
</dbReference>
<dbReference type="Gene3D" id="3.20.20.80">
    <property type="entry name" value="Glycosidases"/>
    <property type="match status" value="1"/>
</dbReference>